<keyword evidence="2" id="KW-1185">Reference proteome</keyword>
<evidence type="ECO:0000313" key="2">
    <source>
        <dbReference type="Proteomes" id="UP000785679"/>
    </source>
</evidence>
<gene>
    <name evidence="1" type="ORF">FGO68_gene10531</name>
</gene>
<protein>
    <submittedName>
        <fullName evidence="1">Uncharacterized protein</fullName>
    </submittedName>
</protein>
<dbReference type="EMBL" id="RRYP01018717">
    <property type="protein sequence ID" value="TNV73518.1"/>
    <property type="molecule type" value="Genomic_DNA"/>
</dbReference>
<reference evidence="1" key="1">
    <citation type="submission" date="2019-06" db="EMBL/GenBank/DDBJ databases">
        <authorList>
            <person name="Zheng W."/>
        </authorList>
    </citation>
    <scope>NUCLEOTIDE SEQUENCE</scope>
    <source>
        <strain evidence="1">QDHG01</strain>
    </source>
</reference>
<sequence>MLRRLPLKCSKILSNQGILLTMKSKQMMMRRKSMRRIKPCLDNKIRQMTVRGRRWGSLFYIGISRINTKQNKLERNLSHQKALYSSTQP</sequence>
<proteinExistence type="predicted"/>
<accession>A0A8J8SX39</accession>
<comment type="caution">
    <text evidence="1">The sequence shown here is derived from an EMBL/GenBank/DDBJ whole genome shotgun (WGS) entry which is preliminary data.</text>
</comment>
<dbReference type="AlphaFoldDB" id="A0A8J8SX39"/>
<evidence type="ECO:0000313" key="1">
    <source>
        <dbReference type="EMBL" id="TNV73518.1"/>
    </source>
</evidence>
<name>A0A8J8SX39_HALGN</name>
<dbReference type="Proteomes" id="UP000785679">
    <property type="component" value="Unassembled WGS sequence"/>
</dbReference>
<organism evidence="1 2">
    <name type="scientific">Halteria grandinella</name>
    <dbReference type="NCBI Taxonomy" id="5974"/>
    <lineage>
        <taxon>Eukaryota</taxon>
        <taxon>Sar</taxon>
        <taxon>Alveolata</taxon>
        <taxon>Ciliophora</taxon>
        <taxon>Intramacronucleata</taxon>
        <taxon>Spirotrichea</taxon>
        <taxon>Stichotrichia</taxon>
        <taxon>Sporadotrichida</taxon>
        <taxon>Halteriidae</taxon>
        <taxon>Halteria</taxon>
    </lineage>
</organism>